<evidence type="ECO:0000256" key="1">
    <source>
        <dbReference type="ARBA" id="ARBA00006865"/>
    </source>
</evidence>
<reference evidence="3 4" key="1">
    <citation type="submission" date="2023-10" db="EMBL/GenBank/DDBJ databases">
        <title>Glaciecola aquimarina strain GGW-M5 nov., isolated from a coastal seawater.</title>
        <authorList>
            <person name="Bayburt H."/>
            <person name="Kim J.M."/>
            <person name="Choi B.J."/>
            <person name="Jeon C.O."/>
        </authorList>
    </citation>
    <scope>NUCLEOTIDE SEQUENCE [LARGE SCALE GENOMIC DNA]</scope>
    <source>
        <strain evidence="3 4">KCTC 32108</strain>
    </source>
</reference>
<dbReference type="SUPFAM" id="SSF49899">
    <property type="entry name" value="Concanavalin A-like lectins/glucanases"/>
    <property type="match status" value="1"/>
</dbReference>
<evidence type="ECO:0000259" key="2">
    <source>
        <dbReference type="PROSITE" id="PS51762"/>
    </source>
</evidence>
<dbReference type="InterPro" id="IPR000757">
    <property type="entry name" value="Beta-glucanase-like"/>
</dbReference>
<gene>
    <name evidence="3" type="ORF">RS130_02650</name>
</gene>
<comment type="similarity">
    <text evidence="1">Belongs to the glycosyl hydrolase 16 family.</text>
</comment>
<dbReference type="RefSeq" id="WP_316024671.1">
    <property type="nucleotide sequence ID" value="NZ_JAWDIO010000002.1"/>
</dbReference>
<keyword evidence="4" id="KW-1185">Reference proteome</keyword>
<evidence type="ECO:0000313" key="3">
    <source>
        <dbReference type="EMBL" id="MDU0352972.1"/>
    </source>
</evidence>
<dbReference type="Proteomes" id="UP001247805">
    <property type="component" value="Unassembled WGS sequence"/>
</dbReference>
<feature type="domain" description="GH16" evidence="2">
    <location>
        <begin position="1"/>
        <end position="156"/>
    </location>
</feature>
<accession>A0ABU3SSM7</accession>
<comment type="caution">
    <text evidence="3">The sequence shown here is derived from an EMBL/GenBank/DDBJ whole genome shotgun (WGS) entry which is preliminary data.</text>
</comment>
<dbReference type="InterPro" id="IPR013320">
    <property type="entry name" value="ConA-like_dom_sf"/>
</dbReference>
<dbReference type="EMBL" id="JAWDIO010000002">
    <property type="protein sequence ID" value="MDU0352972.1"/>
    <property type="molecule type" value="Genomic_DNA"/>
</dbReference>
<dbReference type="Gene3D" id="2.60.120.200">
    <property type="match status" value="1"/>
</dbReference>
<proteinExistence type="inferred from homology"/>
<dbReference type="PROSITE" id="PS51762">
    <property type="entry name" value="GH16_2"/>
    <property type="match status" value="1"/>
</dbReference>
<protein>
    <recommendedName>
        <fullName evidence="2">GH16 domain-containing protein</fullName>
    </recommendedName>
</protein>
<organism evidence="3 4">
    <name type="scientific">Paraglaciecola aquimarina</name>
    <dbReference type="NCBI Taxonomy" id="1235557"/>
    <lineage>
        <taxon>Bacteria</taxon>
        <taxon>Pseudomonadati</taxon>
        <taxon>Pseudomonadota</taxon>
        <taxon>Gammaproteobacteria</taxon>
        <taxon>Alteromonadales</taxon>
        <taxon>Alteromonadaceae</taxon>
        <taxon>Paraglaciecola</taxon>
    </lineage>
</organism>
<evidence type="ECO:0000313" key="4">
    <source>
        <dbReference type="Proteomes" id="UP001247805"/>
    </source>
</evidence>
<name>A0ABU3SSM7_9ALTE</name>
<sequence>MGLPYPKDCNDRYGLELDIQESIGREGDFDGKIFAKGMHSNGHFWYADCDGKMQDLRSPKVTFKKNNFASDSFNTYGGWWHNESSASFYFNDGAPKFMRFYSQVKDKPFDQPMGVNLVSETYPFPWVELPNSQELADPTKNVAYYDWVRAYLLIDANSASTHQDNSLPTPPIYAESIQLHLDSATLIDSNKVEILTEYKTNQRRILNIELKDQQGAVVASHKTLVNPGFAFVSVKLIAAEPLPINQTYSVTSTIWAEKDTNKQQVLFQQTAGLFNVNTLHKQNEVSQGLAQLAITELETVKLTQAQGVYHFDVLDNKNQSVLQGITYDNTIDVSSLSKGAYAIKLDGIQLAKFTIP</sequence>